<keyword evidence="1" id="KW-0812">Transmembrane</keyword>
<proteinExistence type="predicted"/>
<gene>
    <name evidence="2" type="ORF">SAMN02910411_0844</name>
</gene>
<reference evidence="2 3" key="1">
    <citation type="submission" date="2017-08" db="EMBL/GenBank/DDBJ databases">
        <authorList>
            <person name="de Groot N.N."/>
        </authorList>
    </citation>
    <scope>NUCLEOTIDE SEQUENCE [LARGE SCALE GENOMIC DNA]</scope>
    <source>
        <strain evidence="2 3">DSM 9787</strain>
    </source>
</reference>
<sequence length="289" mass="32738">MTQIEHDYSEEIIAKIKADYRGNNLPDIEMFGRNNAESYLYFDNESIREVIKNESGLFKDITVSLDEISKVICKGDFMYLESKDYTFAVDLRKANPIVIDSLKKDIKDSKKNSNRFQVKNASDVNNEAAKSYFKEARKKTNRHGRIPLKQRFKIPLAFGVAGIVFSLIDMLDPLYGAAFSPNFGIGSFVSCLISGLEFFVFGFFFIFFSIWFRNLDENKKIWAIVCFPVTITAFAIIGVLGAIPYIIHLLILGDESYMLPKIIDVAAKITIVIVSILFVALIGLIVVIF</sequence>
<dbReference type="AlphaFoldDB" id="A0A285RD16"/>
<organism evidence="2 3">
    <name type="scientific">Pseudobutyrivibrio ruminis DSM 9787</name>
    <dbReference type="NCBI Taxonomy" id="1123011"/>
    <lineage>
        <taxon>Bacteria</taxon>
        <taxon>Bacillati</taxon>
        <taxon>Bacillota</taxon>
        <taxon>Clostridia</taxon>
        <taxon>Lachnospirales</taxon>
        <taxon>Lachnospiraceae</taxon>
        <taxon>Pseudobutyrivibrio</taxon>
    </lineage>
</organism>
<feature type="transmembrane region" description="Helical" evidence="1">
    <location>
        <begin position="267"/>
        <end position="288"/>
    </location>
</feature>
<name>A0A285RD16_9FIRM</name>
<feature type="transmembrane region" description="Helical" evidence="1">
    <location>
        <begin position="152"/>
        <end position="171"/>
    </location>
</feature>
<keyword evidence="1" id="KW-0472">Membrane</keyword>
<protein>
    <submittedName>
        <fullName evidence="2">Uncharacterized protein</fullName>
    </submittedName>
</protein>
<evidence type="ECO:0000256" key="1">
    <source>
        <dbReference type="SAM" id="Phobius"/>
    </source>
</evidence>
<dbReference type="Proteomes" id="UP000219563">
    <property type="component" value="Unassembled WGS sequence"/>
</dbReference>
<feature type="transmembrane region" description="Helical" evidence="1">
    <location>
        <begin position="183"/>
        <end position="209"/>
    </location>
</feature>
<feature type="transmembrane region" description="Helical" evidence="1">
    <location>
        <begin position="221"/>
        <end position="247"/>
    </location>
</feature>
<evidence type="ECO:0000313" key="3">
    <source>
        <dbReference type="Proteomes" id="UP000219563"/>
    </source>
</evidence>
<dbReference type="RefSeq" id="WP_097075544.1">
    <property type="nucleotide sequence ID" value="NZ_OBMR01000002.1"/>
</dbReference>
<evidence type="ECO:0000313" key="2">
    <source>
        <dbReference type="EMBL" id="SOB91996.1"/>
    </source>
</evidence>
<accession>A0A285RD16</accession>
<keyword evidence="1" id="KW-1133">Transmembrane helix</keyword>
<dbReference type="EMBL" id="OBMR01000002">
    <property type="protein sequence ID" value="SOB91996.1"/>
    <property type="molecule type" value="Genomic_DNA"/>
</dbReference>